<gene>
    <name evidence="2" type="ORF">PRV_01185</name>
</gene>
<dbReference type="RefSeq" id="WP_022769423.1">
    <property type="nucleotide sequence ID" value="NC_022575.1"/>
</dbReference>
<feature type="compositionally biased region" description="Low complexity" evidence="1">
    <location>
        <begin position="35"/>
        <end position="49"/>
    </location>
</feature>
<dbReference type="EMBL" id="CP006771">
    <property type="protein sequence ID" value="AGX88999.1"/>
    <property type="molecule type" value="Genomic_DNA"/>
</dbReference>
<evidence type="ECO:0000256" key="1">
    <source>
        <dbReference type="SAM" id="MobiDB-lite"/>
    </source>
</evidence>
<organism evidence="2 3">
    <name type="scientific">Mycoplasma parvum str. Indiana</name>
    <dbReference type="NCBI Taxonomy" id="1403316"/>
    <lineage>
        <taxon>Bacteria</taxon>
        <taxon>Bacillati</taxon>
        <taxon>Mycoplasmatota</taxon>
        <taxon>Mollicutes</taxon>
        <taxon>Mycoplasmataceae</taxon>
        <taxon>Mycoplasma</taxon>
    </lineage>
</organism>
<name>U5NFQ4_9MOLU</name>
<feature type="region of interest" description="Disordered" evidence="1">
    <location>
        <begin position="32"/>
        <end position="55"/>
    </location>
</feature>
<dbReference type="HOGENOM" id="CLU_801270_0_0_14"/>
<evidence type="ECO:0000313" key="3">
    <source>
        <dbReference type="Proteomes" id="UP000017119"/>
    </source>
</evidence>
<proteinExistence type="predicted"/>
<dbReference type="Proteomes" id="UP000017119">
    <property type="component" value="Chromosome"/>
</dbReference>
<accession>U5NFQ4</accession>
<protein>
    <submittedName>
        <fullName evidence="2">Uncharacterized protein</fullName>
    </submittedName>
</protein>
<sequence>MELKPDLVAEFPLDNLNNERLWKVCLTDTSKLKKNSSNSSTSTSVTSNSRAQLENKSPPCELKLFNDSGSKENYDPDVIKNLLKQLSQFIQVEHANNMLWLHKLKKEIQQNNGAFVENGHGNSQRLKDISESCNISVKTTKKDLLWELFFSNSDKKSCLLSPITSKVVLDLKIHSNQSASSAQSTNNSNSAITQELIKTGIYSGGLNYALFDYSSNSSLKKVKSNANDSSQNNRAILFRMDLKRKYSSSNGKKENDSVCDLEKMYELVKSKTLTFEKISSQSNSFPSICKQ</sequence>
<dbReference type="PATRIC" id="fig|1403316.3.peg.208"/>
<dbReference type="KEGG" id="mpv:PRV_01185"/>
<keyword evidence="3" id="KW-1185">Reference proteome</keyword>
<evidence type="ECO:0000313" key="2">
    <source>
        <dbReference type="EMBL" id="AGX88999.1"/>
    </source>
</evidence>
<dbReference type="AlphaFoldDB" id="U5NFQ4"/>
<reference evidence="2 3" key="1">
    <citation type="journal article" date="2013" name="Genome Announc.">
        <title>Genome Sequence of Mycoplasma parvum (Formerly Eperythrozoon parvum), a Diminutive Hemoplasma of the Pig.</title>
        <authorList>
            <person name="do Nascimento N.C."/>
            <person name="Dos Santos A.P."/>
            <person name="Chu Y."/>
            <person name="Guimaraes A.M."/>
            <person name="Pagliaro A."/>
            <person name="Messick J.B."/>
        </authorList>
    </citation>
    <scope>NUCLEOTIDE SEQUENCE [LARGE SCALE GENOMIC DNA]</scope>
    <source>
        <strain evidence="2 3">Indiana</strain>
    </source>
</reference>